<dbReference type="Gene3D" id="1.10.10.10">
    <property type="entry name" value="Winged helix-like DNA-binding domain superfamily/Winged helix DNA-binding domain"/>
    <property type="match status" value="1"/>
</dbReference>
<dbReference type="Gene3D" id="3.40.50.2300">
    <property type="match status" value="1"/>
</dbReference>
<evidence type="ECO:0000256" key="5">
    <source>
        <dbReference type="ARBA" id="ARBA00023163"/>
    </source>
</evidence>
<comment type="caution">
    <text evidence="8">The sequence shown here is derived from an EMBL/GenBank/DDBJ whole genome shotgun (WGS) entry which is preliminary data.</text>
</comment>
<dbReference type="GO" id="GO:0005829">
    <property type="term" value="C:cytosol"/>
    <property type="evidence" value="ECO:0007669"/>
    <property type="project" value="TreeGrafter"/>
</dbReference>
<evidence type="ECO:0000256" key="1">
    <source>
        <dbReference type="ARBA" id="ARBA00022553"/>
    </source>
</evidence>
<evidence type="ECO:0000313" key="8">
    <source>
        <dbReference type="EMBL" id="GAI70737.1"/>
    </source>
</evidence>
<evidence type="ECO:0000256" key="3">
    <source>
        <dbReference type="ARBA" id="ARBA00023015"/>
    </source>
</evidence>
<dbReference type="GO" id="GO:0006355">
    <property type="term" value="P:regulation of DNA-templated transcription"/>
    <property type="evidence" value="ECO:0007669"/>
    <property type="project" value="InterPro"/>
</dbReference>
<dbReference type="Gene3D" id="6.10.250.690">
    <property type="match status" value="1"/>
</dbReference>
<keyword evidence="5" id="KW-0804">Transcription</keyword>
<dbReference type="PROSITE" id="PS50110">
    <property type="entry name" value="RESPONSE_REGULATORY"/>
    <property type="match status" value="1"/>
</dbReference>
<sequence>MGKTRILVVDDELSIIKFLRANLEAKGYEVLAAMDGAEALQTIEMELPDLVILDIMMPKMDGFEVCRRLREWSQTPIIMLSARGDENDKVKCLDLGADDYITKPFGASELIARVKAVLRRTEAAATVPTQPSFTSGDLQISFAQRRVTIAGKEVKLTPTEYSLLQEFVLNTGKVLTHTHLLNKVWGSEYREDTQYLHVFVRRLRAKLEPDPANPRYITTVPSVGYQFKDTA</sequence>
<dbReference type="CDD" id="cd00383">
    <property type="entry name" value="trans_reg_C"/>
    <property type="match status" value="1"/>
</dbReference>
<reference evidence="8" key="1">
    <citation type="journal article" date="2014" name="Front. Microbiol.">
        <title>High frequency of phylogenetically diverse reductive dehalogenase-homologous genes in deep subseafloor sedimentary metagenomes.</title>
        <authorList>
            <person name="Kawai M."/>
            <person name="Futagami T."/>
            <person name="Toyoda A."/>
            <person name="Takaki Y."/>
            <person name="Nishi S."/>
            <person name="Hori S."/>
            <person name="Arai W."/>
            <person name="Tsubouchi T."/>
            <person name="Morono Y."/>
            <person name="Uchiyama I."/>
            <person name="Ito T."/>
            <person name="Fujiyama A."/>
            <person name="Inagaki F."/>
            <person name="Takami H."/>
        </authorList>
    </citation>
    <scope>NUCLEOTIDE SEQUENCE</scope>
    <source>
        <strain evidence="8">Expedition CK06-06</strain>
    </source>
</reference>
<keyword evidence="2" id="KW-0902">Two-component regulatory system</keyword>
<evidence type="ECO:0000259" key="7">
    <source>
        <dbReference type="PROSITE" id="PS51755"/>
    </source>
</evidence>
<dbReference type="EMBL" id="BARW01000897">
    <property type="protein sequence ID" value="GAI70737.1"/>
    <property type="molecule type" value="Genomic_DNA"/>
</dbReference>
<dbReference type="Pfam" id="PF00072">
    <property type="entry name" value="Response_reg"/>
    <property type="match status" value="1"/>
</dbReference>
<dbReference type="PANTHER" id="PTHR48111:SF50">
    <property type="entry name" value="KDP OPERON TRANSCRIPTIONAL REGULATORY PROTEIN KDPE"/>
    <property type="match status" value="1"/>
</dbReference>
<keyword evidence="4" id="KW-0238">DNA-binding</keyword>
<evidence type="ECO:0000259" key="6">
    <source>
        <dbReference type="PROSITE" id="PS50110"/>
    </source>
</evidence>
<dbReference type="PANTHER" id="PTHR48111">
    <property type="entry name" value="REGULATOR OF RPOS"/>
    <property type="match status" value="1"/>
</dbReference>
<dbReference type="SMART" id="SM00862">
    <property type="entry name" value="Trans_reg_C"/>
    <property type="match status" value="1"/>
</dbReference>
<proteinExistence type="predicted"/>
<dbReference type="InterPro" id="IPR011006">
    <property type="entry name" value="CheY-like_superfamily"/>
</dbReference>
<feature type="domain" description="OmpR/PhoB-type" evidence="7">
    <location>
        <begin position="130"/>
        <end position="229"/>
    </location>
</feature>
<dbReference type="GO" id="GO:0000156">
    <property type="term" value="F:phosphorelay response regulator activity"/>
    <property type="evidence" value="ECO:0007669"/>
    <property type="project" value="TreeGrafter"/>
</dbReference>
<dbReference type="InterPro" id="IPR039420">
    <property type="entry name" value="WalR-like"/>
</dbReference>
<feature type="domain" description="Response regulatory" evidence="6">
    <location>
        <begin position="5"/>
        <end position="118"/>
    </location>
</feature>
<dbReference type="InterPro" id="IPR036388">
    <property type="entry name" value="WH-like_DNA-bd_sf"/>
</dbReference>
<keyword evidence="1" id="KW-0597">Phosphoprotein</keyword>
<dbReference type="SMART" id="SM00448">
    <property type="entry name" value="REC"/>
    <property type="match status" value="1"/>
</dbReference>
<keyword evidence="3" id="KW-0805">Transcription regulation</keyword>
<organism evidence="8">
    <name type="scientific">marine sediment metagenome</name>
    <dbReference type="NCBI Taxonomy" id="412755"/>
    <lineage>
        <taxon>unclassified sequences</taxon>
        <taxon>metagenomes</taxon>
        <taxon>ecological metagenomes</taxon>
    </lineage>
</organism>
<dbReference type="GO" id="GO:0000976">
    <property type="term" value="F:transcription cis-regulatory region binding"/>
    <property type="evidence" value="ECO:0007669"/>
    <property type="project" value="TreeGrafter"/>
</dbReference>
<dbReference type="PROSITE" id="PS51755">
    <property type="entry name" value="OMPR_PHOB"/>
    <property type="match status" value="1"/>
</dbReference>
<dbReference type="FunFam" id="3.40.50.2300:FF:000001">
    <property type="entry name" value="DNA-binding response regulator PhoB"/>
    <property type="match status" value="1"/>
</dbReference>
<accession>X1QQA7</accession>
<evidence type="ECO:0000256" key="4">
    <source>
        <dbReference type="ARBA" id="ARBA00023125"/>
    </source>
</evidence>
<name>X1QQA7_9ZZZZ</name>
<dbReference type="InterPro" id="IPR001789">
    <property type="entry name" value="Sig_transdc_resp-reg_receiver"/>
</dbReference>
<dbReference type="SUPFAM" id="SSF52172">
    <property type="entry name" value="CheY-like"/>
    <property type="match status" value="1"/>
</dbReference>
<dbReference type="GO" id="GO:0032993">
    <property type="term" value="C:protein-DNA complex"/>
    <property type="evidence" value="ECO:0007669"/>
    <property type="project" value="TreeGrafter"/>
</dbReference>
<dbReference type="AlphaFoldDB" id="X1QQA7"/>
<dbReference type="InterPro" id="IPR001867">
    <property type="entry name" value="OmpR/PhoB-type_DNA-bd"/>
</dbReference>
<protein>
    <recommendedName>
        <fullName evidence="9">Response regulatory domain-containing protein</fullName>
    </recommendedName>
</protein>
<evidence type="ECO:0000256" key="2">
    <source>
        <dbReference type="ARBA" id="ARBA00023012"/>
    </source>
</evidence>
<gene>
    <name evidence="8" type="ORF">S12H4_03260</name>
</gene>
<dbReference type="Pfam" id="PF00486">
    <property type="entry name" value="Trans_reg_C"/>
    <property type="match status" value="1"/>
</dbReference>
<evidence type="ECO:0008006" key="9">
    <source>
        <dbReference type="Google" id="ProtNLM"/>
    </source>
</evidence>